<keyword evidence="4" id="KW-0456">Lyase</keyword>
<accession>A0ABW1XPJ3</accession>
<comment type="caution">
    <text evidence="6">The sequence shown here is derived from an EMBL/GenBank/DDBJ whole genome shotgun (WGS) entry which is preliminary data.</text>
</comment>
<dbReference type="Pfam" id="PF04828">
    <property type="entry name" value="GFA"/>
    <property type="match status" value="1"/>
</dbReference>
<dbReference type="Gene3D" id="3.90.1590.10">
    <property type="entry name" value="glutathione-dependent formaldehyde- activating enzyme (gfa)"/>
    <property type="match status" value="1"/>
</dbReference>
<evidence type="ECO:0000313" key="7">
    <source>
        <dbReference type="Proteomes" id="UP001596364"/>
    </source>
</evidence>
<evidence type="ECO:0000256" key="2">
    <source>
        <dbReference type="ARBA" id="ARBA00022723"/>
    </source>
</evidence>
<evidence type="ECO:0000313" key="6">
    <source>
        <dbReference type="EMBL" id="MFC6441288.1"/>
    </source>
</evidence>
<evidence type="ECO:0000256" key="1">
    <source>
        <dbReference type="ARBA" id="ARBA00005495"/>
    </source>
</evidence>
<evidence type="ECO:0000256" key="3">
    <source>
        <dbReference type="ARBA" id="ARBA00022833"/>
    </source>
</evidence>
<reference evidence="7" key="1">
    <citation type="journal article" date="2019" name="Int. J. Syst. Evol. Microbiol.">
        <title>The Global Catalogue of Microorganisms (GCM) 10K type strain sequencing project: providing services to taxonomists for standard genome sequencing and annotation.</title>
        <authorList>
            <consortium name="The Broad Institute Genomics Platform"/>
            <consortium name="The Broad Institute Genome Sequencing Center for Infectious Disease"/>
            <person name="Wu L."/>
            <person name="Ma J."/>
        </authorList>
    </citation>
    <scope>NUCLEOTIDE SEQUENCE [LARGE SCALE GENOMIC DNA]</scope>
    <source>
        <strain evidence="7">CGMCC 1.16031</strain>
    </source>
</reference>
<sequence>MSEYQVSGSCLCGEVQYQISGHMGMFQYCHCSRCRKVTGSAHASNLFVKPEQFRWTQGEEFVGRYEPATTKYFATCFCKKCGCNLPWLSKSHKVVIIPAGGLDGDPQITPSQNIFWGSKACWYSGTEQLPHNEEMPPRG</sequence>
<feature type="domain" description="CENP-V/GFA" evidence="5">
    <location>
        <begin position="6"/>
        <end position="117"/>
    </location>
</feature>
<dbReference type="PROSITE" id="PS51891">
    <property type="entry name" value="CENP_V_GFA"/>
    <property type="match status" value="1"/>
</dbReference>
<evidence type="ECO:0000256" key="4">
    <source>
        <dbReference type="ARBA" id="ARBA00023239"/>
    </source>
</evidence>
<keyword evidence="2" id="KW-0479">Metal-binding</keyword>
<gene>
    <name evidence="6" type="ORF">ACFP85_14135</name>
</gene>
<dbReference type="InterPro" id="IPR006913">
    <property type="entry name" value="CENP-V/GFA"/>
</dbReference>
<organism evidence="6 7">
    <name type="scientific">Pseudobowmanella zhangzhouensis</name>
    <dbReference type="NCBI Taxonomy" id="1537679"/>
    <lineage>
        <taxon>Bacteria</taxon>
        <taxon>Pseudomonadati</taxon>
        <taxon>Pseudomonadota</taxon>
        <taxon>Gammaproteobacteria</taxon>
        <taxon>Alteromonadales</taxon>
        <taxon>Alteromonadaceae</taxon>
    </lineage>
</organism>
<keyword evidence="3" id="KW-0862">Zinc</keyword>
<protein>
    <submittedName>
        <fullName evidence="6">GFA family protein</fullName>
    </submittedName>
</protein>
<dbReference type="PANTHER" id="PTHR33337">
    <property type="entry name" value="GFA DOMAIN-CONTAINING PROTEIN"/>
    <property type="match status" value="1"/>
</dbReference>
<dbReference type="InterPro" id="IPR011057">
    <property type="entry name" value="Mss4-like_sf"/>
</dbReference>
<proteinExistence type="inferred from homology"/>
<dbReference type="Proteomes" id="UP001596364">
    <property type="component" value="Unassembled WGS sequence"/>
</dbReference>
<comment type="similarity">
    <text evidence="1">Belongs to the Gfa family.</text>
</comment>
<dbReference type="EMBL" id="JBHSUS010000001">
    <property type="protein sequence ID" value="MFC6441288.1"/>
    <property type="molecule type" value="Genomic_DNA"/>
</dbReference>
<keyword evidence="7" id="KW-1185">Reference proteome</keyword>
<dbReference type="SUPFAM" id="SSF51316">
    <property type="entry name" value="Mss4-like"/>
    <property type="match status" value="1"/>
</dbReference>
<name>A0ABW1XPJ3_9ALTE</name>
<dbReference type="PANTHER" id="PTHR33337:SF40">
    <property type="entry name" value="CENP-V_GFA DOMAIN-CONTAINING PROTEIN-RELATED"/>
    <property type="match status" value="1"/>
</dbReference>
<evidence type="ECO:0000259" key="5">
    <source>
        <dbReference type="PROSITE" id="PS51891"/>
    </source>
</evidence>
<dbReference type="RefSeq" id="WP_131257944.1">
    <property type="nucleotide sequence ID" value="NZ_JBHSUS010000001.1"/>
</dbReference>